<dbReference type="CDD" id="cd00090">
    <property type="entry name" value="HTH_ARSR"/>
    <property type="match status" value="1"/>
</dbReference>
<keyword evidence="2" id="KW-0238">DNA-binding</keyword>
<keyword evidence="1" id="KW-0805">Transcription regulation</keyword>
<dbReference type="InterPro" id="IPR036388">
    <property type="entry name" value="WH-like_DNA-bd_sf"/>
</dbReference>
<dbReference type="Pfam" id="PF01022">
    <property type="entry name" value="HTH_5"/>
    <property type="match status" value="1"/>
</dbReference>
<organism evidence="5 6">
    <name type="scientific">Phytohabitans suffuscus</name>
    <dbReference type="NCBI Taxonomy" id="624315"/>
    <lineage>
        <taxon>Bacteria</taxon>
        <taxon>Bacillati</taxon>
        <taxon>Actinomycetota</taxon>
        <taxon>Actinomycetes</taxon>
        <taxon>Micromonosporales</taxon>
        <taxon>Micromonosporaceae</taxon>
    </lineage>
</organism>
<dbReference type="RefSeq" id="WP_232075277.1">
    <property type="nucleotide sequence ID" value="NZ_AP022871.1"/>
</dbReference>
<evidence type="ECO:0000313" key="6">
    <source>
        <dbReference type="Proteomes" id="UP000503011"/>
    </source>
</evidence>
<sequence>MDLIARYVVEHVFDGLVPPPAELGWRGQGSAPLLDACYRPISSYPWVAKWLLMHGPAFPSLLPIVETGVSVLLWAAGVHTSLPDFRMPNEEQVHLAAEGFRLLADPTRIKILWVLLQGESSVACLAELVGAAPTAVSQHLAKLRLAGLVRGAAASGTSRTYSG</sequence>
<reference evidence="5 6" key="2">
    <citation type="submission" date="2020-03" db="EMBL/GenBank/DDBJ databases">
        <authorList>
            <person name="Ichikawa N."/>
            <person name="Kimura A."/>
            <person name="Kitahashi Y."/>
            <person name="Uohara A."/>
        </authorList>
    </citation>
    <scope>NUCLEOTIDE SEQUENCE [LARGE SCALE GENOMIC DNA]</scope>
    <source>
        <strain evidence="5 6">NBRC 105367</strain>
    </source>
</reference>
<dbReference type="AlphaFoldDB" id="A0A6F8YTY9"/>
<accession>A0A6F8YTY9</accession>
<dbReference type="InterPro" id="IPR001845">
    <property type="entry name" value="HTH_ArsR_DNA-bd_dom"/>
</dbReference>
<dbReference type="KEGG" id="psuu:Psuf_066140"/>
<evidence type="ECO:0000259" key="4">
    <source>
        <dbReference type="PROSITE" id="PS50987"/>
    </source>
</evidence>
<dbReference type="GO" id="GO:0003700">
    <property type="term" value="F:DNA-binding transcription factor activity"/>
    <property type="evidence" value="ECO:0007669"/>
    <property type="project" value="InterPro"/>
</dbReference>
<evidence type="ECO:0000313" key="5">
    <source>
        <dbReference type="EMBL" id="BCB89301.1"/>
    </source>
</evidence>
<evidence type="ECO:0000256" key="1">
    <source>
        <dbReference type="ARBA" id="ARBA00023015"/>
    </source>
</evidence>
<protein>
    <recommendedName>
        <fullName evidence="4">HTH arsR-type domain-containing protein</fullName>
    </recommendedName>
</protein>
<name>A0A6F8YTY9_9ACTN</name>
<gene>
    <name evidence="5" type="ORF">Psuf_066140</name>
</gene>
<dbReference type="InterPro" id="IPR036390">
    <property type="entry name" value="WH_DNA-bd_sf"/>
</dbReference>
<feature type="domain" description="HTH arsR-type" evidence="4">
    <location>
        <begin position="88"/>
        <end position="163"/>
    </location>
</feature>
<dbReference type="Gene3D" id="1.10.10.10">
    <property type="entry name" value="Winged helix-like DNA-binding domain superfamily/Winged helix DNA-binding domain"/>
    <property type="match status" value="1"/>
</dbReference>
<dbReference type="GO" id="GO:0003677">
    <property type="term" value="F:DNA binding"/>
    <property type="evidence" value="ECO:0007669"/>
    <property type="project" value="UniProtKB-KW"/>
</dbReference>
<dbReference type="NCBIfam" id="NF033788">
    <property type="entry name" value="HTH_metalloreg"/>
    <property type="match status" value="1"/>
</dbReference>
<dbReference type="PROSITE" id="PS50987">
    <property type="entry name" value="HTH_ARSR_2"/>
    <property type="match status" value="1"/>
</dbReference>
<dbReference type="PRINTS" id="PR00778">
    <property type="entry name" value="HTHARSR"/>
</dbReference>
<dbReference type="Proteomes" id="UP000503011">
    <property type="component" value="Chromosome"/>
</dbReference>
<dbReference type="PANTHER" id="PTHR43132">
    <property type="entry name" value="ARSENICAL RESISTANCE OPERON REPRESSOR ARSR-RELATED"/>
    <property type="match status" value="1"/>
</dbReference>
<proteinExistence type="predicted"/>
<dbReference type="InterPro" id="IPR011991">
    <property type="entry name" value="ArsR-like_HTH"/>
</dbReference>
<dbReference type="InterPro" id="IPR051011">
    <property type="entry name" value="Metal_resp_trans_reg"/>
</dbReference>
<evidence type="ECO:0000256" key="3">
    <source>
        <dbReference type="ARBA" id="ARBA00023163"/>
    </source>
</evidence>
<dbReference type="PANTHER" id="PTHR43132:SF8">
    <property type="entry name" value="HTH-TYPE TRANSCRIPTIONAL REGULATOR KMTR"/>
    <property type="match status" value="1"/>
</dbReference>
<dbReference type="EMBL" id="AP022871">
    <property type="protein sequence ID" value="BCB89301.1"/>
    <property type="molecule type" value="Genomic_DNA"/>
</dbReference>
<keyword evidence="3" id="KW-0804">Transcription</keyword>
<dbReference type="SUPFAM" id="SSF46785">
    <property type="entry name" value="Winged helix' DNA-binding domain"/>
    <property type="match status" value="1"/>
</dbReference>
<evidence type="ECO:0000256" key="2">
    <source>
        <dbReference type="ARBA" id="ARBA00023125"/>
    </source>
</evidence>
<reference evidence="5 6" key="1">
    <citation type="submission" date="2020-03" db="EMBL/GenBank/DDBJ databases">
        <title>Whole genome shotgun sequence of Phytohabitans suffuscus NBRC 105367.</title>
        <authorList>
            <person name="Komaki H."/>
            <person name="Tamura T."/>
        </authorList>
    </citation>
    <scope>NUCLEOTIDE SEQUENCE [LARGE SCALE GENOMIC DNA]</scope>
    <source>
        <strain evidence="5 6">NBRC 105367</strain>
    </source>
</reference>
<keyword evidence="6" id="KW-1185">Reference proteome</keyword>
<dbReference type="SMART" id="SM00418">
    <property type="entry name" value="HTH_ARSR"/>
    <property type="match status" value="1"/>
</dbReference>